<dbReference type="SUPFAM" id="SSF53474">
    <property type="entry name" value="alpha/beta-Hydrolases"/>
    <property type="match status" value="1"/>
</dbReference>
<dbReference type="InterPro" id="IPR029058">
    <property type="entry name" value="AB_hydrolase_fold"/>
</dbReference>
<gene>
    <name evidence="3" type="ORF">ACFFIA_41535</name>
</gene>
<dbReference type="Gene3D" id="3.40.50.1820">
    <property type="entry name" value="alpha/beta hydrolase"/>
    <property type="match status" value="1"/>
</dbReference>
<dbReference type="GO" id="GO:0016787">
    <property type="term" value="F:hydrolase activity"/>
    <property type="evidence" value="ECO:0007669"/>
    <property type="project" value="UniProtKB-KW"/>
</dbReference>
<name>A0ABV6MH85_9ACTN</name>
<organism evidence="3 4">
    <name type="scientific">Phytohabitans kaempferiae</name>
    <dbReference type="NCBI Taxonomy" id="1620943"/>
    <lineage>
        <taxon>Bacteria</taxon>
        <taxon>Bacillati</taxon>
        <taxon>Actinomycetota</taxon>
        <taxon>Actinomycetes</taxon>
        <taxon>Micromonosporales</taxon>
        <taxon>Micromonosporaceae</taxon>
    </lineage>
</organism>
<dbReference type="InterPro" id="IPR050300">
    <property type="entry name" value="GDXG_lipolytic_enzyme"/>
</dbReference>
<keyword evidence="4" id="KW-1185">Reference proteome</keyword>
<dbReference type="Pfam" id="PF07859">
    <property type="entry name" value="Abhydrolase_3"/>
    <property type="match status" value="1"/>
</dbReference>
<dbReference type="Proteomes" id="UP001589867">
    <property type="component" value="Unassembled WGS sequence"/>
</dbReference>
<comment type="caution">
    <text evidence="3">The sequence shown here is derived from an EMBL/GenBank/DDBJ whole genome shotgun (WGS) entry which is preliminary data.</text>
</comment>
<sequence>MTTLRADPRLTDQDAARAVAAAEARNLEPRHLAGLATARARVRRPATPPDSDPRVRVAALALAGADDRRPARLYWPAAGPAQATLLYLHGGGWALGDLEINDGVCRALAVGGGVAVVSLDYRLAPEHPFPAALRDAAAALDQLAAGLSTPDGVPLPRVLAVGGLSAGGALAATLARRSRDGTAPPVAHQILICPVLDCDLDRPSYRRFGQGLLLTLDDMAWFWDMYLPDGAARRDPDASPARAVDLRGLPAATVVIAGADPLRDEAEEYAARLAAAGVPVEVVTVEGVPHGFVGNPAIRSGRTALARASAAMAGRLAAPVTAKEP</sequence>
<dbReference type="PANTHER" id="PTHR48081">
    <property type="entry name" value="AB HYDROLASE SUPERFAMILY PROTEIN C4A8.06C"/>
    <property type="match status" value="1"/>
</dbReference>
<keyword evidence="1 3" id="KW-0378">Hydrolase</keyword>
<protein>
    <submittedName>
        <fullName evidence="3">Alpha/beta hydrolase</fullName>
    </submittedName>
</protein>
<dbReference type="EMBL" id="JBHLUH010000100">
    <property type="protein sequence ID" value="MFC0534100.1"/>
    <property type="molecule type" value="Genomic_DNA"/>
</dbReference>
<accession>A0ABV6MH85</accession>
<reference evidence="3 4" key="1">
    <citation type="submission" date="2024-09" db="EMBL/GenBank/DDBJ databases">
        <authorList>
            <person name="Sun Q."/>
            <person name="Mori K."/>
        </authorList>
    </citation>
    <scope>NUCLEOTIDE SEQUENCE [LARGE SCALE GENOMIC DNA]</scope>
    <source>
        <strain evidence="3 4">TBRC 3947</strain>
    </source>
</reference>
<evidence type="ECO:0000256" key="1">
    <source>
        <dbReference type="ARBA" id="ARBA00022801"/>
    </source>
</evidence>
<evidence type="ECO:0000313" key="3">
    <source>
        <dbReference type="EMBL" id="MFC0534100.1"/>
    </source>
</evidence>
<dbReference type="PANTHER" id="PTHR48081:SF8">
    <property type="entry name" value="ALPHA_BETA HYDROLASE FOLD-3 DOMAIN-CONTAINING PROTEIN-RELATED"/>
    <property type="match status" value="1"/>
</dbReference>
<dbReference type="RefSeq" id="WP_377262505.1">
    <property type="nucleotide sequence ID" value="NZ_JBHLUH010000100.1"/>
</dbReference>
<feature type="domain" description="Alpha/beta hydrolase fold-3" evidence="2">
    <location>
        <begin position="85"/>
        <end position="293"/>
    </location>
</feature>
<evidence type="ECO:0000313" key="4">
    <source>
        <dbReference type="Proteomes" id="UP001589867"/>
    </source>
</evidence>
<evidence type="ECO:0000259" key="2">
    <source>
        <dbReference type="Pfam" id="PF07859"/>
    </source>
</evidence>
<proteinExistence type="predicted"/>
<dbReference type="InterPro" id="IPR013094">
    <property type="entry name" value="AB_hydrolase_3"/>
</dbReference>